<dbReference type="GO" id="GO:0006352">
    <property type="term" value="P:DNA-templated transcription initiation"/>
    <property type="evidence" value="ECO:0007669"/>
    <property type="project" value="InterPro"/>
</dbReference>
<name>A0A0R1QRZ2_9LACO</name>
<dbReference type="GO" id="GO:0003700">
    <property type="term" value="F:DNA-binding transcription factor activity"/>
    <property type="evidence" value="ECO:0007669"/>
    <property type="project" value="InterPro"/>
</dbReference>
<dbReference type="EMBL" id="AZFC01000035">
    <property type="protein sequence ID" value="KRL47073.1"/>
    <property type="molecule type" value="Genomic_DNA"/>
</dbReference>
<organism evidence="1 2">
    <name type="scientific">Levilactobacillus spicheri DSM 15429</name>
    <dbReference type="NCBI Taxonomy" id="1423805"/>
    <lineage>
        <taxon>Bacteria</taxon>
        <taxon>Bacillati</taxon>
        <taxon>Bacillota</taxon>
        <taxon>Bacilli</taxon>
        <taxon>Lactobacillales</taxon>
        <taxon>Lactobacillaceae</taxon>
        <taxon>Levilactobacillus</taxon>
    </lineage>
</organism>
<reference evidence="1 2" key="1">
    <citation type="journal article" date="2015" name="Genome Announc.">
        <title>Expanding the biotechnology potential of lactobacilli through comparative genomics of 213 strains and associated genera.</title>
        <authorList>
            <person name="Sun Z."/>
            <person name="Harris H.M."/>
            <person name="McCann A."/>
            <person name="Guo C."/>
            <person name="Argimon S."/>
            <person name="Zhang W."/>
            <person name="Yang X."/>
            <person name="Jeffery I.B."/>
            <person name="Cooney J.C."/>
            <person name="Kagawa T.F."/>
            <person name="Liu W."/>
            <person name="Song Y."/>
            <person name="Salvetti E."/>
            <person name="Wrobel A."/>
            <person name="Rasinkangas P."/>
            <person name="Parkhill J."/>
            <person name="Rea M.C."/>
            <person name="O'Sullivan O."/>
            <person name="Ritari J."/>
            <person name="Douillard F.P."/>
            <person name="Paul Ross R."/>
            <person name="Yang R."/>
            <person name="Briner A.E."/>
            <person name="Felis G.E."/>
            <person name="de Vos W.M."/>
            <person name="Barrangou R."/>
            <person name="Klaenhammer T.R."/>
            <person name="Caufield P.W."/>
            <person name="Cui Y."/>
            <person name="Zhang H."/>
            <person name="O'Toole P.W."/>
        </authorList>
    </citation>
    <scope>NUCLEOTIDE SEQUENCE [LARGE SCALE GENOMIC DNA]</scope>
    <source>
        <strain evidence="1 2">DSM 15429</strain>
    </source>
</reference>
<dbReference type="Pfam" id="PF13384">
    <property type="entry name" value="HTH_23"/>
    <property type="match status" value="1"/>
</dbReference>
<evidence type="ECO:0000313" key="2">
    <source>
        <dbReference type="Proteomes" id="UP000051835"/>
    </source>
</evidence>
<evidence type="ECO:0000313" key="1">
    <source>
        <dbReference type="EMBL" id="KRL47073.1"/>
    </source>
</evidence>
<dbReference type="Gene3D" id="1.10.1740.10">
    <property type="match status" value="1"/>
</dbReference>
<dbReference type="SUPFAM" id="SSF88946">
    <property type="entry name" value="Sigma2 domain of RNA polymerase sigma factors"/>
    <property type="match status" value="1"/>
</dbReference>
<accession>A0A0R1QRZ2</accession>
<sequence>MMTTPQDTAACDFLFAEDHERIIYAAVRHLRLTPAHPDYEDYLQEGRLIFIQLYNDYEGDPTAQPHRFLAYAYQRVKWRLSDRLRRDRKRTEQQLTGDPTTVIGEQPAPVDFAVTVEAADLQWHLLSLVATHGTAGEWWYLKERLLDHRSIAEIAARHGVGRSTVYRWRTAVMRRLARYFQKK</sequence>
<dbReference type="Proteomes" id="UP000051835">
    <property type="component" value="Unassembled WGS sequence"/>
</dbReference>
<protein>
    <submittedName>
        <fullName evidence="1">Uncharacterized protein</fullName>
    </submittedName>
</protein>
<dbReference type="PATRIC" id="fig|1423805.4.peg.567"/>
<comment type="caution">
    <text evidence="1">The sequence shown here is derived from an EMBL/GenBank/DDBJ whole genome shotgun (WGS) entry which is preliminary data.</text>
</comment>
<dbReference type="RefSeq" id="WP_056965366.1">
    <property type="nucleotide sequence ID" value="NZ_AZFC01000035.1"/>
</dbReference>
<dbReference type="Gene3D" id="1.10.10.60">
    <property type="entry name" value="Homeodomain-like"/>
    <property type="match status" value="1"/>
</dbReference>
<dbReference type="SUPFAM" id="SSF88659">
    <property type="entry name" value="Sigma3 and sigma4 domains of RNA polymerase sigma factors"/>
    <property type="match status" value="1"/>
</dbReference>
<gene>
    <name evidence="1" type="ORF">FD37_GL000556</name>
</gene>
<dbReference type="InterPro" id="IPR013325">
    <property type="entry name" value="RNA_pol_sigma_r2"/>
</dbReference>
<dbReference type="AlphaFoldDB" id="A0A0R1QRZ2"/>
<proteinExistence type="predicted"/>
<dbReference type="InterPro" id="IPR013324">
    <property type="entry name" value="RNA_pol_sigma_r3/r4-like"/>
</dbReference>